<feature type="compositionally biased region" description="Basic and acidic residues" evidence="1">
    <location>
        <begin position="501"/>
        <end position="518"/>
    </location>
</feature>
<accession>A0A854QKC1</accession>
<feature type="compositionally biased region" description="Low complexity" evidence="1">
    <location>
        <begin position="463"/>
        <end position="478"/>
    </location>
</feature>
<feature type="region of interest" description="Disordered" evidence="1">
    <location>
        <begin position="227"/>
        <end position="317"/>
    </location>
</feature>
<sequence length="844" mass="92012">MANGIQRQNLQDGPASRSASSTALPSTLSMTPAAQTASNATLPHQNEHSRPITRKLKHMFENQRYAIFNAVVVLHEVNNVPQLQGGFAAEWKFRGKRPKGRDSLELQGNAPIGPKIKPSLPNLRLANPSTSSISILTSSTSSSIPVPPTPRSLISHDSRRQRPPDKAFSLPPASLGENSTRPEKKRSDPTPLKQFITSSPKGGTLPPAESPLLIEEPEELFDDISSREGDMDEANSKDSKSNEVSKQGSWGSKSSNSQENGGPQVNIRKPTSASPSIPFLPNQASRKNHLSVPFPRAVGTNHRLPAPVRSGTTPSYSGFLDPADPVDLHRPNMLRRSASVATANTSSSGTTDWPVEEQKRPITRRLRSSSGPGPSMLRSKDAYSISTHRKGETPIQPLRSHCCKWDFELQHILRFPLSKSPSSAANAPKGRQPSLTLGNGPMSDSGLELTILQYPARPQAQQTSSTPSPSLSGEGSSSNIAQSAVQSVTSGLSAVAGSNTKKKDVKQTRKERRLEKSPTKFGMIDIDLAPFAGKGRMTRRFLLKGSRTNATVKVTVELQWVGGEMDWVAPPMQEGHHVTGVGDLLADNHESIRGDLQLIKSPSGSSSGSTNALERTRTNLTAMTSSSYYSWRGNQSVQSLGLTRTQTSGTHYEPYEHYLQNESSIYTPPRETGSPRRCSSQSPDRQSNHNTPPPHPGGSSPDSFHPNVPQTSSPKPSPLIPSLQDFPHRIHQHHTHHLRRGRPARHSDMHDLPPETVIEAIFNPHPAAQAGPFTYVPDEYCDAEGEDDVVGRIVMDANDDAEESQPEKPAKKEGRRLGWIRGRGRQEKTRRTKGNVLSQRAASR</sequence>
<feature type="compositionally biased region" description="Polar residues" evidence="1">
    <location>
        <begin position="244"/>
        <end position="275"/>
    </location>
</feature>
<feature type="compositionally biased region" description="Basic and acidic residues" evidence="1">
    <location>
        <begin position="227"/>
        <end position="243"/>
    </location>
</feature>
<dbReference type="PANTHER" id="PTHR21456">
    <property type="entry name" value="FAMILY WITH SEQUENCE SIMILARITY 102"/>
    <property type="match status" value="1"/>
</dbReference>
<dbReference type="InterPro" id="IPR039931">
    <property type="entry name" value="EEIG1/2-like"/>
</dbReference>
<dbReference type="PANTHER" id="PTHR21456:SF1">
    <property type="entry name" value="C2 NT-TYPE DOMAIN-CONTAINING PROTEIN"/>
    <property type="match status" value="1"/>
</dbReference>
<feature type="compositionally biased region" description="Polar residues" evidence="1">
    <location>
        <begin position="33"/>
        <end position="44"/>
    </location>
</feature>
<feature type="compositionally biased region" description="Basic residues" evidence="1">
    <location>
        <begin position="731"/>
        <end position="744"/>
    </location>
</feature>
<dbReference type="EMBL" id="AMKT01000010">
    <property type="protein sequence ID" value="OXG29096.1"/>
    <property type="molecule type" value="Genomic_DNA"/>
</dbReference>
<comment type="caution">
    <text evidence="2">The sequence shown here is derived from an EMBL/GenBank/DDBJ whole genome shotgun (WGS) entry which is preliminary data.</text>
</comment>
<feature type="region of interest" description="Disordered" evidence="1">
    <location>
        <begin position="659"/>
        <end position="724"/>
    </location>
</feature>
<dbReference type="OrthoDB" id="3365224at2759"/>
<feature type="compositionally biased region" description="Polar residues" evidence="1">
    <location>
        <begin position="677"/>
        <end position="690"/>
    </location>
</feature>
<feature type="compositionally biased region" description="Polar residues" evidence="1">
    <location>
        <begin position="479"/>
        <end position="499"/>
    </location>
</feature>
<reference evidence="2 3" key="1">
    <citation type="submission" date="2017-06" db="EMBL/GenBank/DDBJ databases">
        <title>Global population genomics of the pathogenic fungus Cryptococcus neoformans var. grubii.</title>
        <authorList>
            <person name="Cuomo C."/>
            <person name="Litvintseva A."/>
            <person name="Chen Y."/>
            <person name="Young S."/>
            <person name="Zeng Q."/>
            <person name="Chapman S."/>
            <person name="Gujja S."/>
            <person name="Saif S."/>
            <person name="Birren B."/>
        </authorList>
    </citation>
    <scope>NUCLEOTIDE SEQUENCE [LARGE SCALE GENOMIC DNA]</scope>
    <source>
        <strain evidence="2 3">Tu259-1</strain>
    </source>
</reference>
<feature type="compositionally biased region" description="Low complexity" evidence="1">
    <location>
        <begin position="338"/>
        <end position="351"/>
    </location>
</feature>
<feature type="compositionally biased region" description="Polar residues" evidence="1">
    <location>
        <begin position="835"/>
        <end position="844"/>
    </location>
</feature>
<feature type="compositionally biased region" description="Polar residues" evidence="1">
    <location>
        <begin position="1"/>
        <end position="11"/>
    </location>
</feature>
<feature type="region of interest" description="Disordered" evidence="1">
    <location>
        <begin position="420"/>
        <end position="442"/>
    </location>
</feature>
<feature type="compositionally biased region" description="Basic and acidic residues" evidence="1">
    <location>
        <begin position="154"/>
        <end position="165"/>
    </location>
</feature>
<feature type="region of interest" description="Disordered" evidence="1">
    <location>
        <begin position="338"/>
        <end position="380"/>
    </location>
</feature>
<evidence type="ECO:0000313" key="2">
    <source>
        <dbReference type="EMBL" id="OXG29096.1"/>
    </source>
</evidence>
<proteinExistence type="predicted"/>
<feature type="region of interest" description="Disordered" evidence="1">
    <location>
        <begin position="1"/>
        <end position="49"/>
    </location>
</feature>
<feature type="compositionally biased region" description="Low complexity" evidence="1">
    <location>
        <begin position="420"/>
        <end position="429"/>
    </location>
</feature>
<protein>
    <recommendedName>
        <fullName evidence="4">C2 NT-type domain-containing protein</fullName>
    </recommendedName>
</protein>
<feature type="region of interest" description="Disordered" evidence="1">
    <location>
        <begin position="457"/>
        <end position="518"/>
    </location>
</feature>
<name>A0A854QKC1_CRYNE</name>
<feature type="compositionally biased region" description="Low complexity" evidence="1">
    <location>
        <begin position="697"/>
        <end position="706"/>
    </location>
</feature>
<feature type="compositionally biased region" description="Low complexity" evidence="1">
    <location>
        <begin position="128"/>
        <end position="144"/>
    </location>
</feature>
<organism evidence="2 3">
    <name type="scientific">Cryptococcus neoformans Tu259-1</name>
    <dbReference type="NCBI Taxonomy" id="1230072"/>
    <lineage>
        <taxon>Eukaryota</taxon>
        <taxon>Fungi</taxon>
        <taxon>Dikarya</taxon>
        <taxon>Basidiomycota</taxon>
        <taxon>Agaricomycotina</taxon>
        <taxon>Tremellomycetes</taxon>
        <taxon>Tremellales</taxon>
        <taxon>Cryptococcaceae</taxon>
        <taxon>Cryptococcus</taxon>
        <taxon>Cryptococcus neoformans species complex</taxon>
    </lineage>
</organism>
<gene>
    <name evidence="2" type="ORF">C361_00751</name>
</gene>
<evidence type="ECO:0000256" key="1">
    <source>
        <dbReference type="SAM" id="MobiDB-lite"/>
    </source>
</evidence>
<feature type="compositionally biased region" description="Low complexity" evidence="1">
    <location>
        <begin position="368"/>
        <end position="377"/>
    </location>
</feature>
<dbReference type="AlphaFoldDB" id="A0A854QKC1"/>
<evidence type="ECO:0008006" key="4">
    <source>
        <dbReference type="Google" id="ProtNLM"/>
    </source>
</evidence>
<evidence type="ECO:0000313" key="3">
    <source>
        <dbReference type="Proteomes" id="UP000199727"/>
    </source>
</evidence>
<feature type="region of interest" description="Disordered" evidence="1">
    <location>
        <begin position="797"/>
        <end position="844"/>
    </location>
</feature>
<dbReference type="Proteomes" id="UP000199727">
    <property type="component" value="Unassembled WGS sequence"/>
</dbReference>
<feature type="compositionally biased region" description="Low complexity" evidence="1">
    <location>
        <begin position="14"/>
        <end position="32"/>
    </location>
</feature>
<feature type="region of interest" description="Disordered" evidence="1">
    <location>
        <begin position="98"/>
        <end position="210"/>
    </location>
</feature>
<feature type="compositionally biased region" description="Basic and acidic residues" evidence="1">
    <location>
        <begin position="805"/>
        <end position="816"/>
    </location>
</feature>
<feature type="region of interest" description="Disordered" evidence="1">
    <location>
        <begin position="731"/>
        <end position="750"/>
    </location>
</feature>